<feature type="chain" id="PRO_5034191750" evidence="3">
    <location>
        <begin position="23"/>
        <end position="214"/>
    </location>
</feature>
<protein>
    <submittedName>
        <fullName evidence="5">Calcium-binding protein P-like isoform X1</fullName>
    </submittedName>
</protein>
<evidence type="ECO:0000313" key="4">
    <source>
        <dbReference type="Proteomes" id="UP000694845"/>
    </source>
</evidence>
<dbReference type="Proteomes" id="UP000694845">
    <property type="component" value="Unplaced"/>
</dbReference>
<proteinExistence type="predicted"/>
<organism evidence="4 5">
    <name type="scientific">Acanthaster planci</name>
    <name type="common">Crown-of-thorns starfish</name>
    <dbReference type="NCBI Taxonomy" id="133434"/>
    <lineage>
        <taxon>Eukaryota</taxon>
        <taxon>Metazoa</taxon>
        <taxon>Echinodermata</taxon>
        <taxon>Eleutherozoa</taxon>
        <taxon>Asterozoa</taxon>
        <taxon>Asteroidea</taxon>
        <taxon>Valvatacea</taxon>
        <taxon>Valvatida</taxon>
        <taxon>Acanthasteridae</taxon>
        <taxon>Acanthaster</taxon>
    </lineage>
</organism>
<feature type="region of interest" description="Disordered" evidence="1">
    <location>
        <begin position="159"/>
        <end position="214"/>
    </location>
</feature>
<sequence>MALMWLIVRTLFASISFSLAYAETCWGPGLSSKTCFDDYYCCHEYTYDYDCCYDYFQLSVGAIVGIVIGSLIFLGIIIAVIVALCCCCCAAANSGNRGRPTTVTHVQGGVPMTTTVQSYPQGQQAQHVQQFPAGQPAYKGQEPYPGQLQAYQGQQVYPGQNYPPTAYGQPPAGQYPPYSAPPGQNPLPPQAAPGVVTGAFPSEPPPQYEDPKGN</sequence>
<evidence type="ECO:0000313" key="5">
    <source>
        <dbReference type="RefSeq" id="XP_022090642.1"/>
    </source>
</evidence>
<dbReference type="KEGG" id="aplc:110979287"/>
<accession>A0A8B7YDK2</accession>
<feature type="compositionally biased region" description="Low complexity" evidence="1">
    <location>
        <begin position="166"/>
        <end position="177"/>
    </location>
</feature>
<name>A0A8B7YDK2_ACAPL</name>
<keyword evidence="2" id="KW-0812">Transmembrane</keyword>
<gene>
    <name evidence="5" type="primary">LOC110979287</name>
</gene>
<keyword evidence="3" id="KW-0732">Signal</keyword>
<keyword evidence="4" id="KW-1185">Reference proteome</keyword>
<keyword evidence="2" id="KW-0472">Membrane</keyword>
<evidence type="ECO:0000256" key="3">
    <source>
        <dbReference type="SAM" id="SignalP"/>
    </source>
</evidence>
<dbReference type="CDD" id="cd12087">
    <property type="entry name" value="TM_EGFR-like"/>
    <property type="match status" value="1"/>
</dbReference>
<evidence type="ECO:0000256" key="1">
    <source>
        <dbReference type="SAM" id="MobiDB-lite"/>
    </source>
</evidence>
<evidence type="ECO:0000256" key="2">
    <source>
        <dbReference type="SAM" id="Phobius"/>
    </source>
</evidence>
<feature type="signal peptide" evidence="3">
    <location>
        <begin position="1"/>
        <end position="22"/>
    </location>
</feature>
<keyword evidence="2" id="KW-1133">Transmembrane helix</keyword>
<feature type="transmembrane region" description="Helical" evidence="2">
    <location>
        <begin position="63"/>
        <end position="92"/>
    </location>
</feature>
<dbReference type="OMA" id="QTNVYVM"/>
<dbReference type="RefSeq" id="XP_022090642.1">
    <property type="nucleotide sequence ID" value="XM_022234950.1"/>
</dbReference>
<dbReference type="AlphaFoldDB" id="A0A8B7YDK2"/>
<feature type="compositionally biased region" description="Pro residues" evidence="1">
    <location>
        <begin position="178"/>
        <end position="191"/>
    </location>
</feature>
<dbReference type="GeneID" id="110979287"/>
<reference evidence="5" key="1">
    <citation type="submission" date="2025-08" db="UniProtKB">
        <authorList>
            <consortium name="RefSeq"/>
        </authorList>
    </citation>
    <scope>IDENTIFICATION</scope>
</reference>